<evidence type="ECO:0000313" key="2">
    <source>
        <dbReference type="EMBL" id="CAD9537485.1"/>
    </source>
</evidence>
<feature type="region of interest" description="Disordered" evidence="1">
    <location>
        <begin position="1"/>
        <end position="53"/>
    </location>
</feature>
<dbReference type="AlphaFoldDB" id="A0A7S2J4F1"/>
<feature type="compositionally biased region" description="Basic and acidic residues" evidence="1">
    <location>
        <begin position="12"/>
        <end position="38"/>
    </location>
</feature>
<name>A0A7S2J4F1_9DINO</name>
<accession>A0A7S2J4F1</accession>
<organism evidence="2">
    <name type="scientific">Zooxanthella nutricula</name>
    <dbReference type="NCBI Taxonomy" id="1333877"/>
    <lineage>
        <taxon>Eukaryota</taxon>
        <taxon>Sar</taxon>
        <taxon>Alveolata</taxon>
        <taxon>Dinophyceae</taxon>
        <taxon>Peridiniales</taxon>
        <taxon>Peridiniales incertae sedis</taxon>
        <taxon>Zooxanthella</taxon>
    </lineage>
</organism>
<protein>
    <submittedName>
        <fullName evidence="2">Uncharacterized protein</fullName>
    </submittedName>
</protein>
<dbReference type="SUPFAM" id="SSF82185">
    <property type="entry name" value="Histone H3 K4-specific methyltransferase SET7/9 N-terminal domain"/>
    <property type="match status" value="1"/>
</dbReference>
<proteinExistence type="predicted"/>
<reference evidence="2" key="1">
    <citation type="submission" date="2021-01" db="EMBL/GenBank/DDBJ databases">
        <authorList>
            <person name="Corre E."/>
            <person name="Pelletier E."/>
            <person name="Niang G."/>
            <person name="Scheremetjew M."/>
            <person name="Finn R."/>
            <person name="Kale V."/>
            <person name="Holt S."/>
            <person name="Cochrane G."/>
            <person name="Meng A."/>
            <person name="Brown T."/>
            <person name="Cohen L."/>
        </authorList>
    </citation>
    <scope>NUCLEOTIDE SEQUENCE</scope>
    <source>
        <strain evidence="2">RCC3387</strain>
    </source>
</reference>
<dbReference type="EMBL" id="HBGW01023068">
    <property type="protein sequence ID" value="CAD9537485.1"/>
    <property type="molecule type" value="Transcribed_RNA"/>
</dbReference>
<evidence type="ECO:0000256" key="1">
    <source>
        <dbReference type="SAM" id="MobiDB-lite"/>
    </source>
</evidence>
<sequence length="170" mass="18474">MDNGMSGTAFEAKTESVKHVSELKEPAPRGIVARRDAPPPHPGGSSPASLAEVLGGKDNSKIKVLESKEPPVRTILKLTSGSGFDGEWTGRMEEERKQFFLLPVLSDGPYVTYEGQFKGLCPHGRGTQYSGTEENVVLYSGEFKDGSRTGNGTYYRSSPGYDELLLGLRF</sequence>
<gene>
    <name evidence="2" type="ORF">BRAN1462_LOCUS14637</name>
</gene>